<accession>H2XT35</accession>
<dbReference type="OMA" id="GIMQFSH"/>
<dbReference type="SMART" id="SM00327">
    <property type="entry name" value="VWA"/>
    <property type="match status" value="1"/>
</dbReference>
<protein>
    <recommendedName>
        <fullName evidence="1">VWFA domain-containing protein</fullName>
    </recommendedName>
</protein>
<dbReference type="AlphaFoldDB" id="H2XT35"/>
<dbReference type="GeneTree" id="ENSGT00660000095843"/>
<dbReference type="InterPro" id="IPR036465">
    <property type="entry name" value="vWFA_dom_sf"/>
</dbReference>
<keyword evidence="3" id="KW-1185">Reference proteome</keyword>
<dbReference type="Ensembl" id="ENSCINT00000034049.1">
    <property type="protein sequence ID" value="ENSCINP00000032819.1"/>
    <property type="gene ID" value="ENSCING00000019254.1"/>
</dbReference>
<dbReference type="HOGENOM" id="CLU_008905_4_0_1"/>
<dbReference type="CDD" id="cd01450">
    <property type="entry name" value="vWFA_subfamily_ECM"/>
    <property type="match status" value="1"/>
</dbReference>
<evidence type="ECO:0000313" key="3">
    <source>
        <dbReference type="Proteomes" id="UP000008144"/>
    </source>
</evidence>
<dbReference type="PANTHER" id="PTHR22588:SF3">
    <property type="entry name" value="VWFA DOMAIN-CONTAINING PROTEIN"/>
    <property type="match status" value="1"/>
</dbReference>
<dbReference type="Proteomes" id="UP000008144">
    <property type="component" value="Unassembled WGS sequence"/>
</dbReference>
<dbReference type="InterPro" id="IPR002035">
    <property type="entry name" value="VWF_A"/>
</dbReference>
<feature type="domain" description="VWFA" evidence="1">
    <location>
        <begin position="1"/>
        <end position="186"/>
    </location>
</feature>
<dbReference type="SUPFAM" id="SSF53300">
    <property type="entry name" value="vWA-like"/>
    <property type="match status" value="1"/>
</dbReference>
<dbReference type="PANTHER" id="PTHR22588">
    <property type="entry name" value="VWFA DOMAIN-CONTAINING PROTEIN"/>
    <property type="match status" value="1"/>
</dbReference>
<dbReference type="InParanoid" id="H2XT35"/>
<sequence>MFLLDGSDSLNTIDFEYSINFVKQVSDTFNLNQTRIGIMQFSHWFSDREASRQEYLKTEIELGQYSSNAQFNLIAEKIRHHHRSTAYTAHAIEQAIMNDLAGSERFHDPCRKKAIVVVTGGSATDSSHLRSVANKASERQIVLIAVGVNKYSLIQLRQITQSRIDSTENVHVIQDFDRLHELVPDVSHDLHRLQNMP</sequence>
<evidence type="ECO:0000313" key="2">
    <source>
        <dbReference type="Ensembl" id="ENSCINP00000032819.1"/>
    </source>
</evidence>
<dbReference type="Gene3D" id="3.40.50.410">
    <property type="entry name" value="von Willebrand factor, type A domain"/>
    <property type="match status" value="1"/>
</dbReference>
<reference evidence="2" key="2">
    <citation type="submission" date="2025-08" db="UniProtKB">
        <authorList>
            <consortium name="Ensembl"/>
        </authorList>
    </citation>
    <scope>IDENTIFICATION</scope>
</reference>
<organism evidence="2 3">
    <name type="scientific">Ciona intestinalis</name>
    <name type="common">Transparent sea squirt</name>
    <name type="synonym">Ascidia intestinalis</name>
    <dbReference type="NCBI Taxonomy" id="7719"/>
    <lineage>
        <taxon>Eukaryota</taxon>
        <taxon>Metazoa</taxon>
        <taxon>Chordata</taxon>
        <taxon>Tunicata</taxon>
        <taxon>Ascidiacea</taxon>
        <taxon>Phlebobranchia</taxon>
        <taxon>Cionidae</taxon>
        <taxon>Ciona</taxon>
    </lineage>
</organism>
<reference evidence="3" key="1">
    <citation type="journal article" date="2002" name="Science">
        <title>The draft genome of Ciona intestinalis: insights into chordate and vertebrate origins.</title>
        <authorList>
            <person name="Dehal P."/>
            <person name="Satou Y."/>
            <person name="Campbell R.K."/>
            <person name="Chapman J."/>
            <person name="Degnan B."/>
            <person name="De Tomaso A."/>
            <person name="Davidson B."/>
            <person name="Di Gregorio A."/>
            <person name="Gelpke M."/>
            <person name="Goodstein D.M."/>
            <person name="Harafuji N."/>
            <person name="Hastings K.E."/>
            <person name="Ho I."/>
            <person name="Hotta K."/>
            <person name="Huang W."/>
            <person name="Kawashima T."/>
            <person name="Lemaire P."/>
            <person name="Martinez D."/>
            <person name="Meinertzhagen I.A."/>
            <person name="Necula S."/>
            <person name="Nonaka M."/>
            <person name="Putnam N."/>
            <person name="Rash S."/>
            <person name="Saiga H."/>
            <person name="Satake M."/>
            <person name="Terry A."/>
            <person name="Yamada L."/>
            <person name="Wang H.G."/>
            <person name="Awazu S."/>
            <person name="Azumi K."/>
            <person name="Boore J."/>
            <person name="Branno M."/>
            <person name="Chin-Bow S."/>
            <person name="DeSantis R."/>
            <person name="Doyle S."/>
            <person name="Francino P."/>
            <person name="Keys D.N."/>
            <person name="Haga S."/>
            <person name="Hayashi H."/>
            <person name="Hino K."/>
            <person name="Imai K.S."/>
            <person name="Inaba K."/>
            <person name="Kano S."/>
            <person name="Kobayashi K."/>
            <person name="Kobayashi M."/>
            <person name="Lee B.I."/>
            <person name="Makabe K.W."/>
            <person name="Manohar C."/>
            <person name="Matassi G."/>
            <person name="Medina M."/>
            <person name="Mochizuki Y."/>
            <person name="Mount S."/>
            <person name="Morishita T."/>
            <person name="Miura S."/>
            <person name="Nakayama A."/>
            <person name="Nishizaka S."/>
            <person name="Nomoto H."/>
            <person name="Ohta F."/>
            <person name="Oishi K."/>
            <person name="Rigoutsos I."/>
            <person name="Sano M."/>
            <person name="Sasaki A."/>
            <person name="Sasakura Y."/>
            <person name="Shoguchi E."/>
            <person name="Shin-i T."/>
            <person name="Spagnuolo A."/>
            <person name="Stainier D."/>
            <person name="Suzuki M.M."/>
            <person name="Tassy O."/>
            <person name="Takatori N."/>
            <person name="Tokuoka M."/>
            <person name="Yagi K."/>
            <person name="Yoshizaki F."/>
            <person name="Wada S."/>
            <person name="Zhang C."/>
            <person name="Hyatt P.D."/>
            <person name="Larimer F."/>
            <person name="Detter C."/>
            <person name="Doggett N."/>
            <person name="Glavina T."/>
            <person name="Hawkins T."/>
            <person name="Richardson P."/>
            <person name="Lucas S."/>
            <person name="Kohara Y."/>
            <person name="Levine M."/>
            <person name="Satoh N."/>
            <person name="Rokhsar D.S."/>
        </authorList>
    </citation>
    <scope>NUCLEOTIDE SEQUENCE [LARGE SCALE GENOMIC DNA]</scope>
</reference>
<name>H2XT35_CIOIN</name>
<evidence type="ECO:0000259" key="1">
    <source>
        <dbReference type="PROSITE" id="PS50234"/>
    </source>
</evidence>
<proteinExistence type="predicted"/>
<reference evidence="2" key="3">
    <citation type="submission" date="2025-09" db="UniProtKB">
        <authorList>
            <consortium name="Ensembl"/>
        </authorList>
    </citation>
    <scope>IDENTIFICATION</scope>
</reference>
<dbReference type="InterPro" id="IPR052229">
    <property type="entry name" value="Collagen-VI/PIF"/>
</dbReference>
<dbReference type="Pfam" id="PF00092">
    <property type="entry name" value="VWA"/>
    <property type="match status" value="1"/>
</dbReference>
<dbReference type="PROSITE" id="PS50234">
    <property type="entry name" value="VWFA"/>
    <property type="match status" value="1"/>
</dbReference>